<keyword evidence="10 13" id="KW-0472">Membrane</keyword>
<dbReference type="SUPFAM" id="SSF48264">
    <property type="entry name" value="Cytochrome P450"/>
    <property type="match status" value="1"/>
</dbReference>
<comment type="similarity">
    <text evidence="2 12">Belongs to the cytochrome P450 family.</text>
</comment>
<dbReference type="InterPro" id="IPR036396">
    <property type="entry name" value="Cyt_P450_sf"/>
</dbReference>
<dbReference type="PANTHER" id="PTHR24282">
    <property type="entry name" value="CYTOCHROME P450 FAMILY MEMBER"/>
    <property type="match status" value="1"/>
</dbReference>
<evidence type="ECO:0000256" key="12">
    <source>
        <dbReference type="RuleBase" id="RU000461"/>
    </source>
</evidence>
<dbReference type="EMBL" id="CACTIH010000612">
    <property type="protein sequence ID" value="CAA2961761.1"/>
    <property type="molecule type" value="Genomic_DNA"/>
</dbReference>
<dbReference type="PROSITE" id="PS00086">
    <property type="entry name" value="CYTOCHROME_P450"/>
    <property type="match status" value="1"/>
</dbReference>
<comment type="subcellular location">
    <subcellularLocation>
        <location evidence="1">Membrane</location>
        <topology evidence="1">Single-pass membrane protein</topology>
    </subcellularLocation>
</comment>
<dbReference type="GO" id="GO:0004497">
    <property type="term" value="F:monooxygenase activity"/>
    <property type="evidence" value="ECO:0007669"/>
    <property type="project" value="UniProtKB-KW"/>
</dbReference>
<dbReference type="GO" id="GO:0016020">
    <property type="term" value="C:membrane"/>
    <property type="evidence" value="ECO:0007669"/>
    <property type="project" value="UniProtKB-SubCell"/>
</dbReference>
<dbReference type="AlphaFoldDB" id="A0A8S0Q2G8"/>
<keyword evidence="15" id="KW-1185">Reference proteome</keyword>
<dbReference type="Proteomes" id="UP000594638">
    <property type="component" value="Unassembled WGS sequence"/>
</dbReference>
<keyword evidence="8 11" id="KW-0408">Iron</keyword>
<evidence type="ECO:0000256" key="2">
    <source>
        <dbReference type="ARBA" id="ARBA00010617"/>
    </source>
</evidence>
<feature type="binding site" description="axial binding residue" evidence="11">
    <location>
        <position position="463"/>
    </location>
    <ligand>
        <name>heme</name>
        <dbReference type="ChEBI" id="CHEBI:30413"/>
    </ligand>
    <ligandPart>
        <name>Fe</name>
        <dbReference type="ChEBI" id="CHEBI:18248"/>
    </ligandPart>
</feature>
<dbReference type="GO" id="GO:0016705">
    <property type="term" value="F:oxidoreductase activity, acting on paired donors, with incorporation or reduction of molecular oxygen"/>
    <property type="evidence" value="ECO:0007669"/>
    <property type="project" value="InterPro"/>
</dbReference>
<reference evidence="14 15" key="1">
    <citation type="submission" date="2019-12" db="EMBL/GenBank/DDBJ databases">
        <authorList>
            <person name="Alioto T."/>
            <person name="Alioto T."/>
            <person name="Gomez Garrido J."/>
        </authorList>
    </citation>
    <scope>NUCLEOTIDE SEQUENCE [LARGE SCALE GENOMIC DNA]</scope>
</reference>
<evidence type="ECO:0000256" key="4">
    <source>
        <dbReference type="ARBA" id="ARBA00022692"/>
    </source>
</evidence>
<keyword evidence="4 13" id="KW-0812">Transmembrane</keyword>
<accession>A0A8S0Q2G8</accession>
<gene>
    <name evidence="14" type="ORF">OLEA9_A095549</name>
</gene>
<dbReference type="Pfam" id="PF00067">
    <property type="entry name" value="p450"/>
    <property type="match status" value="1"/>
</dbReference>
<dbReference type="InterPro" id="IPR002401">
    <property type="entry name" value="Cyt_P450_E_grp-I"/>
</dbReference>
<evidence type="ECO:0000256" key="8">
    <source>
        <dbReference type="ARBA" id="ARBA00023004"/>
    </source>
</evidence>
<keyword evidence="9 12" id="KW-0503">Monooxygenase</keyword>
<dbReference type="InterPro" id="IPR017972">
    <property type="entry name" value="Cyt_P450_CS"/>
</dbReference>
<dbReference type="GO" id="GO:0005506">
    <property type="term" value="F:iron ion binding"/>
    <property type="evidence" value="ECO:0007669"/>
    <property type="project" value="InterPro"/>
</dbReference>
<sequence length="515" mass="59175">MAVLSSIIVLVAFSFLIYILFILSKLLNKVWLNPIRIQYMMKLQGIKGPSYKFLYGNTAEIINMRKESMGKAMSNMDHNIFPRILPHVHTWVNIYGSNFLYWIGPQAQLVVTEPELIKEVLNNKDGNYPKIDIEGFAKKLLGDGLSSSKGEKWANMRQVANHAFHAESLRNMVPAMISSVEMMLEKWREHEGNEIEVFEEFRVLTSEVISKTAFGSSYLEGKNIFDMLMKLTVLVSRNVHKIKFPGISRFMKSSDEIESEKLEQGIRDCIVKIIAQREQHRNERDESFRSDFLGKLLQANEETDRYKRMSIEAIVDECKTFYFAGHETTTSLLAWTVLLLATNEEWQDSARQEVTGLFGQTNPNPDAIARLKIINMIIEESLRLYPPVPAVKRKVFKEVQLGNLTLPPNTELYISPLALHHDPKIWGEDVHLFRPERFSEGIVKATKNNTVAFLPFGFGPRTCVGLSFAMFEAKITLSMILQRYRFTLSPTYIHSPVQLFMIRPQHGVQVILHKI</sequence>
<name>A0A8S0Q2G8_OLEEU</name>
<keyword evidence="7 12" id="KW-0560">Oxidoreductase</keyword>
<keyword evidence="6 13" id="KW-1133">Transmembrane helix</keyword>
<keyword evidence="3 11" id="KW-0349">Heme</keyword>
<dbReference type="InterPro" id="IPR050665">
    <property type="entry name" value="Cytochrome_P450_Monooxygen"/>
</dbReference>
<dbReference type="InterPro" id="IPR001128">
    <property type="entry name" value="Cyt_P450"/>
</dbReference>
<dbReference type="PRINTS" id="PR00385">
    <property type="entry name" value="P450"/>
</dbReference>
<evidence type="ECO:0000256" key="7">
    <source>
        <dbReference type="ARBA" id="ARBA00023002"/>
    </source>
</evidence>
<dbReference type="GO" id="GO:0020037">
    <property type="term" value="F:heme binding"/>
    <property type="evidence" value="ECO:0007669"/>
    <property type="project" value="InterPro"/>
</dbReference>
<proteinExistence type="inferred from homology"/>
<evidence type="ECO:0000256" key="9">
    <source>
        <dbReference type="ARBA" id="ARBA00023033"/>
    </source>
</evidence>
<dbReference type="OrthoDB" id="1470350at2759"/>
<dbReference type="Gene3D" id="1.10.630.10">
    <property type="entry name" value="Cytochrome P450"/>
    <property type="match status" value="1"/>
</dbReference>
<evidence type="ECO:0000256" key="11">
    <source>
        <dbReference type="PIRSR" id="PIRSR602401-1"/>
    </source>
</evidence>
<protein>
    <submittedName>
        <fullName evidence="14">Cytochrome P450 CYP749A22-like</fullName>
    </submittedName>
</protein>
<evidence type="ECO:0000256" key="1">
    <source>
        <dbReference type="ARBA" id="ARBA00004167"/>
    </source>
</evidence>
<organism evidence="14 15">
    <name type="scientific">Olea europaea subsp. europaea</name>
    <dbReference type="NCBI Taxonomy" id="158383"/>
    <lineage>
        <taxon>Eukaryota</taxon>
        <taxon>Viridiplantae</taxon>
        <taxon>Streptophyta</taxon>
        <taxon>Embryophyta</taxon>
        <taxon>Tracheophyta</taxon>
        <taxon>Spermatophyta</taxon>
        <taxon>Magnoliopsida</taxon>
        <taxon>eudicotyledons</taxon>
        <taxon>Gunneridae</taxon>
        <taxon>Pentapetalae</taxon>
        <taxon>asterids</taxon>
        <taxon>lamiids</taxon>
        <taxon>Lamiales</taxon>
        <taxon>Oleaceae</taxon>
        <taxon>Oleeae</taxon>
        <taxon>Olea</taxon>
    </lineage>
</organism>
<evidence type="ECO:0000313" key="15">
    <source>
        <dbReference type="Proteomes" id="UP000594638"/>
    </source>
</evidence>
<evidence type="ECO:0000256" key="5">
    <source>
        <dbReference type="ARBA" id="ARBA00022723"/>
    </source>
</evidence>
<comment type="caution">
    <text evidence="14">The sequence shown here is derived from an EMBL/GenBank/DDBJ whole genome shotgun (WGS) entry which is preliminary data.</text>
</comment>
<evidence type="ECO:0000313" key="14">
    <source>
        <dbReference type="EMBL" id="CAA2961761.1"/>
    </source>
</evidence>
<keyword evidence="5 11" id="KW-0479">Metal-binding</keyword>
<evidence type="ECO:0000256" key="3">
    <source>
        <dbReference type="ARBA" id="ARBA00022617"/>
    </source>
</evidence>
<evidence type="ECO:0000256" key="10">
    <source>
        <dbReference type="ARBA" id="ARBA00023136"/>
    </source>
</evidence>
<evidence type="ECO:0000256" key="6">
    <source>
        <dbReference type="ARBA" id="ARBA00022989"/>
    </source>
</evidence>
<comment type="cofactor">
    <cofactor evidence="11">
        <name>heme</name>
        <dbReference type="ChEBI" id="CHEBI:30413"/>
    </cofactor>
</comment>
<dbReference type="PRINTS" id="PR00463">
    <property type="entry name" value="EP450I"/>
</dbReference>
<feature type="transmembrane region" description="Helical" evidence="13">
    <location>
        <begin position="6"/>
        <end position="27"/>
    </location>
</feature>
<evidence type="ECO:0000256" key="13">
    <source>
        <dbReference type="SAM" id="Phobius"/>
    </source>
</evidence>
<dbReference type="PANTHER" id="PTHR24282:SF20">
    <property type="entry name" value="CYTOCHROME P450 CYP749A22-LIKE"/>
    <property type="match status" value="1"/>
</dbReference>
<dbReference type="Gramene" id="OE9A095549T2">
    <property type="protein sequence ID" value="OE9A095549C2"/>
    <property type="gene ID" value="OE9A095549"/>
</dbReference>